<evidence type="ECO:0000259" key="4">
    <source>
        <dbReference type="Pfam" id="PF05426"/>
    </source>
</evidence>
<accession>A0A1M5JZS1</accession>
<name>A0A1M5JZS1_9FLAO</name>
<organism evidence="5 6">
    <name type="scientific">Flavobacterium fluvii</name>
    <dbReference type="NCBI Taxonomy" id="468056"/>
    <lineage>
        <taxon>Bacteria</taxon>
        <taxon>Pseudomonadati</taxon>
        <taxon>Bacteroidota</taxon>
        <taxon>Flavobacteriia</taxon>
        <taxon>Flavobacteriales</taxon>
        <taxon>Flavobacteriaceae</taxon>
        <taxon>Flavobacterium</taxon>
    </lineage>
</organism>
<keyword evidence="6" id="KW-1185">Reference proteome</keyword>
<keyword evidence="1 3" id="KW-0732">Signal</keyword>
<dbReference type="AlphaFoldDB" id="A0A1M5JZS1"/>
<dbReference type="InterPro" id="IPR008397">
    <property type="entry name" value="Alginate_lyase_dom"/>
</dbReference>
<dbReference type="SUPFAM" id="SSF48230">
    <property type="entry name" value="Chondroitin AC/alginate lyase"/>
    <property type="match status" value="1"/>
</dbReference>
<proteinExistence type="predicted"/>
<sequence>MKNIKLLAFLLLFSSVFGVSAQSIMGSANDFPKTIVLEGSVLQRNYQLIIENNPEKKAALQSLLGKADKILKEATLYSVMHKKQVPTSGDKHDYMSTGPYWWPDPTKPDGLPYIRKDGLRNPEYFEITDSQEMDKVEDDAEIMALAYYFTKEEKYANWASKIIKTWFLNSETKQNPNLNFGQAIPGLNTGRGIGLIETRGLYRVIDAAILIQGSNNWSKDDHLALKKWFSDFLTWLTESPIGKDEADEHNNHGTHYSVQAISYGIFTDRPDIAVAEIETFKNRLESQLKPDGSQPFELVRTKSWNYANMNLDGYFIAARLAENSQIDLWNYQTKEGKNIKSAVEWLIPYIKKEKKWEYEQIQNIGFGETVRILKIASKKYSNPDYDALAKKIDLKTYQLDSNQLTF</sequence>
<dbReference type="GO" id="GO:0016829">
    <property type="term" value="F:lyase activity"/>
    <property type="evidence" value="ECO:0007669"/>
    <property type="project" value="UniProtKB-KW"/>
</dbReference>
<reference evidence="6" key="1">
    <citation type="submission" date="2016-11" db="EMBL/GenBank/DDBJ databases">
        <authorList>
            <person name="Varghese N."/>
            <person name="Submissions S."/>
        </authorList>
    </citation>
    <scope>NUCLEOTIDE SEQUENCE [LARGE SCALE GENOMIC DNA]</scope>
    <source>
        <strain evidence="6">DSM 19978</strain>
    </source>
</reference>
<dbReference type="Pfam" id="PF05426">
    <property type="entry name" value="Alginate_lyase"/>
    <property type="match status" value="1"/>
</dbReference>
<dbReference type="InterPro" id="IPR008929">
    <property type="entry name" value="Chondroitin_lyas"/>
</dbReference>
<dbReference type="Gene3D" id="1.50.10.100">
    <property type="entry name" value="Chondroitin AC/alginate lyase"/>
    <property type="match status" value="1"/>
</dbReference>
<dbReference type="GO" id="GO:0042597">
    <property type="term" value="C:periplasmic space"/>
    <property type="evidence" value="ECO:0007669"/>
    <property type="project" value="InterPro"/>
</dbReference>
<evidence type="ECO:0000313" key="6">
    <source>
        <dbReference type="Proteomes" id="UP000184516"/>
    </source>
</evidence>
<feature type="signal peptide" evidence="3">
    <location>
        <begin position="1"/>
        <end position="21"/>
    </location>
</feature>
<protein>
    <submittedName>
        <fullName evidence="5">Alginate lyase</fullName>
    </submittedName>
</protein>
<evidence type="ECO:0000256" key="2">
    <source>
        <dbReference type="ARBA" id="ARBA00023239"/>
    </source>
</evidence>
<evidence type="ECO:0000256" key="3">
    <source>
        <dbReference type="SAM" id="SignalP"/>
    </source>
</evidence>
<evidence type="ECO:0000256" key="1">
    <source>
        <dbReference type="ARBA" id="ARBA00022729"/>
    </source>
</evidence>
<feature type="chain" id="PRO_5013064683" evidence="3">
    <location>
        <begin position="22"/>
        <end position="406"/>
    </location>
</feature>
<gene>
    <name evidence="5" type="ORF">SAMN05443549_104134</name>
</gene>
<dbReference type="Proteomes" id="UP000184516">
    <property type="component" value="Unassembled WGS sequence"/>
</dbReference>
<evidence type="ECO:0000313" key="5">
    <source>
        <dbReference type="EMBL" id="SHG46072.1"/>
    </source>
</evidence>
<feature type="domain" description="Alginate lyase" evidence="4">
    <location>
        <begin position="78"/>
        <end position="356"/>
    </location>
</feature>
<keyword evidence="2 5" id="KW-0456">Lyase</keyword>
<dbReference type="EMBL" id="FQWB01000004">
    <property type="protein sequence ID" value="SHG46072.1"/>
    <property type="molecule type" value="Genomic_DNA"/>
</dbReference>
<dbReference type="STRING" id="468056.SAMN05443549_104134"/>